<evidence type="ECO:0000256" key="1">
    <source>
        <dbReference type="SAM" id="Phobius"/>
    </source>
</evidence>
<evidence type="ECO:0000313" key="3">
    <source>
        <dbReference type="Proteomes" id="UP000823982"/>
    </source>
</evidence>
<dbReference type="EMBL" id="DVIR01000061">
    <property type="protein sequence ID" value="HIS25098.1"/>
    <property type="molecule type" value="Genomic_DNA"/>
</dbReference>
<dbReference type="AlphaFoldDB" id="A0A9D1EPM9"/>
<keyword evidence="1" id="KW-0472">Membrane</keyword>
<dbReference type="Proteomes" id="UP000823982">
    <property type="component" value="Unassembled WGS sequence"/>
</dbReference>
<organism evidence="2 3">
    <name type="scientific">Candidatus Faeciplasma gallinarum</name>
    <dbReference type="NCBI Taxonomy" id="2840799"/>
    <lineage>
        <taxon>Bacteria</taxon>
        <taxon>Bacillati</taxon>
        <taxon>Bacillota</taxon>
        <taxon>Clostridia</taxon>
        <taxon>Eubacteriales</taxon>
        <taxon>Oscillospiraceae</taxon>
        <taxon>Oscillospiraceae incertae sedis</taxon>
        <taxon>Candidatus Faeciplasma</taxon>
    </lineage>
</organism>
<reference evidence="2" key="1">
    <citation type="submission" date="2020-10" db="EMBL/GenBank/DDBJ databases">
        <authorList>
            <person name="Gilroy R."/>
        </authorList>
    </citation>
    <scope>NUCLEOTIDE SEQUENCE</scope>
    <source>
        <strain evidence="2">CHK157-1446</strain>
    </source>
</reference>
<protein>
    <submittedName>
        <fullName evidence="2">Sporulation protein YqfD</fullName>
    </submittedName>
</protein>
<accession>A0A9D1EPM9</accession>
<proteinExistence type="predicted"/>
<comment type="caution">
    <text evidence="2">The sequence shown here is derived from an EMBL/GenBank/DDBJ whole genome shotgun (WGS) entry which is preliminary data.</text>
</comment>
<keyword evidence="1" id="KW-0812">Transmembrane</keyword>
<reference evidence="2" key="2">
    <citation type="journal article" date="2021" name="PeerJ">
        <title>Extensive microbial diversity within the chicken gut microbiome revealed by metagenomics and culture.</title>
        <authorList>
            <person name="Gilroy R."/>
            <person name="Ravi A."/>
            <person name="Getino M."/>
            <person name="Pursley I."/>
            <person name="Horton D.L."/>
            <person name="Alikhan N.F."/>
            <person name="Baker D."/>
            <person name="Gharbi K."/>
            <person name="Hall N."/>
            <person name="Watson M."/>
            <person name="Adriaenssens E.M."/>
            <person name="Foster-Nyarko E."/>
            <person name="Jarju S."/>
            <person name="Secka A."/>
            <person name="Antonio M."/>
            <person name="Oren A."/>
            <person name="Chaudhuri R.R."/>
            <person name="La Ragione R."/>
            <person name="Hildebrand F."/>
            <person name="Pallen M.J."/>
        </authorList>
    </citation>
    <scope>NUCLEOTIDE SEQUENCE</scope>
    <source>
        <strain evidence="2">CHK157-1446</strain>
    </source>
</reference>
<gene>
    <name evidence="2" type="ORF">IAD01_06830</name>
</gene>
<name>A0A9D1EPM9_9FIRM</name>
<dbReference type="Pfam" id="PF06898">
    <property type="entry name" value="YqfD"/>
    <property type="match status" value="1"/>
</dbReference>
<evidence type="ECO:0000313" key="2">
    <source>
        <dbReference type="EMBL" id="HIS25098.1"/>
    </source>
</evidence>
<dbReference type="InterPro" id="IPR010690">
    <property type="entry name" value="YqfD"/>
</dbReference>
<sequence>YGFCAEVVSKEGAYFYFKRYAKRYGIAIGAVMCAILIYFLSNITLKVRIVGASDEQTEREIRDLVAQEGVKPGAYIPDLDFLVIGSKLVELSDDVAWASIGHSGPVVTVNVSMMTNRVETDEKRMPCNIVAARDGVIVSATVPVGEFCSLVGTAVKKGDLLVSGIVENKNGIAYYYHSIASVIAEYETEVEFSQPLYETVLSDGDKTTEKYLMLFELDIPLSFSHNTNKSYDVKVSESHVKLFGITLPIGIKTAEYTEKIKSIMKYTEGEAKELLNSRLANYEATILRDEQILSRVIEYTSDGGVVKMNVTYKLRGDIAEESPIFTKQ</sequence>
<keyword evidence="1" id="KW-1133">Transmembrane helix</keyword>
<feature type="non-terminal residue" evidence="2">
    <location>
        <position position="1"/>
    </location>
</feature>
<feature type="transmembrane region" description="Helical" evidence="1">
    <location>
        <begin position="24"/>
        <end position="41"/>
    </location>
</feature>